<proteinExistence type="predicted"/>
<keyword evidence="1" id="KW-0812">Transmembrane</keyword>
<reference evidence="2 3" key="1">
    <citation type="submission" date="2020-08" db="EMBL/GenBank/DDBJ databases">
        <title>Genome public.</title>
        <authorList>
            <person name="Liu C."/>
            <person name="Sun Q."/>
        </authorList>
    </citation>
    <scope>NUCLEOTIDE SEQUENCE [LARGE SCALE GENOMIC DNA]</scope>
    <source>
        <strain evidence="2 3">NSJ-46</strain>
    </source>
</reference>
<keyword evidence="3" id="KW-1185">Reference proteome</keyword>
<evidence type="ECO:0000313" key="3">
    <source>
        <dbReference type="Proteomes" id="UP000657421"/>
    </source>
</evidence>
<dbReference type="EMBL" id="JACRSZ010000006">
    <property type="protein sequence ID" value="MBC8572821.1"/>
    <property type="molecule type" value="Genomic_DNA"/>
</dbReference>
<feature type="transmembrane region" description="Helical" evidence="1">
    <location>
        <begin position="31"/>
        <end position="55"/>
    </location>
</feature>
<name>A0ABR7N8U9_9FIRM</name>
<dbReference type="RefSeq" id="WP_249307850.1">
    <property type="nucleotide sequence ID" value="NZ_JACRSZ010000006.1"/>
</dbReference>
<accession>A0ABR7N8U9</accession>
<keyword evidence="1" id="KW-0472">Membrane</keyword>
<gene>
    <name evidence="2" type="ORF">H8716_06975</name>
</gene>
<evidence type="ECO:0000313" key="2">
    <source>
        <dbReference type="EMBL" id="MBC8572821.1"/>
    </source>
</evidence>
<sequence>MENKKKEELTPEEYRKKVQDQIEHYKQQWKVFLRTGIFVLVALVAIIIACIAWFVSNNRVTGSTGTIQAVGSEFDLAAAGTSENKGVHDGLLNAQPGTDIKLSEVDYASTDGEHTSITWAITENSNVNNKTKTGINPGSSGSLTFYIISHKDGKLSVTLNLTLTGYSGTENAQKPEDLTEVKKDIQQLLEGHILLFAGYDAKTNSYQNWISDDAGKWNVNLGTENNNISLSRDEQGNIIWSAENAAKDTAYPVTLYWIWPEILSSYLVTDQQYTGNRPILFKTESDLPDDLYEKMCRTGSNRYFLVTDPNEFSTVVTADRLRQMRMNFNPAIYGNMSVYYNMADQTLGENVRFLKLKLDAQ</sequence>
<organism evidence="2 3">
    <name type="scientific">Jingyaoa shaoxingensis</name>
    <dbReference type="NCBI Taxonomy" id="2763671"/>
    <lineage>
        <taxon>Bacteria</taxon>
        <taxon>Bacillati</taxon>
        <taxon>Bacillota</taxon>
        <taxon>Clostridia</taxon>
        <taxon>Lachnospirales</taxon>
        <taxon>Lachnospiraceae</taxon>
        <taxon>Jingyaoa</taxon>
    </lineage>
</organism>
<protein>
    <submittedName>
        <fullName evidence="2">Uncharacterized protein</fullName>
    </submittedName>
</protein>
<keyword evidence="1" id="KW-1133">Transmembrane helix</keyword>
<dbReference type="Proteomes" id="UP000657421">
    <property type="component" value="Unassembled WGS sequence"/>
</dbReference>
<comment type="caution">
    <text evidence="2">The sequence shown here is derived from an EMBL/GenBank/DDBJ whole genome shotgun (WGS) entry which is preliminary data.</text>
</comment>
<evidence type="ECO:0000256" key="1">
    <source>
        <dbReference type="SAM" id="Phobius"/>
    </source>
</evidence>